<feature type="transmembrane region" description="Helical" evidence="2">
    <location>
        <begin position="374"/>
        <end position="395"/>
    </location>
</feature>
<dbReference type="EMBL" id="JAUSUQ010000002">
    <property type="protein sequence ID" value="MDQ0337937.1"/>
    <property type="molecule type" value="Genomic_DNA"/>
</dbReference>
<keyword evidence="2" id="KW-0812">Transmembrane</keyword>
<sequence>MSKTRVFSQNTGSTPSRPDQEQAMSLDVGKIARERIQAFITEAIRYWQLIASSGLLFTVIVLLIIGMIYYDQIVAWIPDWLPMGLIYALLFGWLVTRAPQRHFLHEADLIFLTPVQTQMDGYFRHTYRYNLILQLAAVIVAAILLYPIWRDTVALPGQPVWAYFLIPFILKGWNFGSHWALLRHVDERKVALHRGLRVLFSFGFLLWWFYQGPYGLLLLFGLVVIVFFLYERQVVHSFGYQWMRLLELEKKQKSRFYAFCQSFVDVPHMGTRVKKRPWLSDVTAWLPFQQNNAFRYLYLKTFIRAQDYLGIYVRLTAVGILFIYVLSEGWVLGVVYALFLFATATQLQAVWGHHQHQFWHQLFPLSQDLALSSFLWLLRVLLGIQAVIMWCPIMITGYPLIVTMGIALVGCLFVGWYPPRLVKHIFNKT</sequence>
<protein>
    <submittedName>
        <fullName evidence="3">ABC-2 type transport system permease protein</fullName>
    </submittedName>
</protein>
<feature type="transmembrane region" description="Helical" evidence="2">
    <location>
        <begin position="194"/>
        <end position="210"/>
    </location>
</feature>
<evidence type="ECO:0000313" key="3">
    <source>
        <dbReference type="EMBL" id="MDQ0337937.1"/>
    </source>
</evidence>
<feature type="transmembrane region" description="Helical" evidence="2">
    <location>
        <begin position="333"/>
        <end position="353"/>
    </location>
</feature>
<feature type="transmembrane region" description="Helical" evidence="2">
    <location>
        <begin position="129"/>
        <end position="149"/>
    </location>
</feature>
<feature type="transmembrane region" description="Helical" evidence="2">
    <location>
        <begin position="161"/>
        <end position="182"/>
    </location>
</feature>
<feature type="transmembrane region" description="Helical" evidence="2">
    <location>
        <begin position="401"/>
        <end position="418"/>
    </location>
</feature>
<feature type="transmembrane region" description="Helical" evidence="2">
    <location>
        <begin position="49"/>
        <end position="70"/>
    </location>
</feature>
<evidence type="ECO:0000256" key="2">
    <source>
        <dbReference type="SAM" id="Phobius"/>
    </source>
</evidence>
<accession>A0ABU0CSC9</accession>
<evidence type="ECO:0000256" key="1">
    <source>
        <dbReference type="SAM" id="MobiDB-lite"/>
    </source>
</evidence>
<evidence type="ECO:0000313" key="4">
    <source>
        <dbReference type="Proteomes" id="UP001232445"/>
    </source>
</evidence>
<dbReference type="PIRSF" id="PIRSF037259">
    <property type="entry name" value="EcsB_ABC"/>
    <property type="match status" value="1"/>
</dbReference>
<comment type="caution">
    <text evidence="3">The sequence shown here is derived from an EMBL/GenBank/DDBJ whole genome shotgun (WGS) entry which is preliminary data.</text>
</comment>
<dbReference type="Proteomes" id="UP001232445">
    <property type="component" value="Unassembled WGS sequence"/>
</dbReference>
<dbReference type="Pfam" id="PF05975">
    <property type="entry name" value="EcsB"/>
    <property type="match status" value="1"/>
</dbReference>
<proteinExistence type="predicted"/>
<feature type="transmembrane region" description="Helical" evidence="2">
    <location>
        <begin position="308"/>
        <end position="327"/>
    </location>
</feature>
<organism evidence="3 4">
    <name type="scientific">Caldalkalibacillus uzonensis</name>
    <dbReference type="NCBI Taxonomy" id="353224"/>
    <lineage>
        <taxon>Bacteria</taxon>
        <taxon>Bacillati</taxon>
        <taxon>Bacillota</taxon>
        <taxon>Bacilli</taxon>
        <taxon>Bacillales</taxon>
        <taxon>Bacillaceae</taxon>
        <taxon>Caldalkalibacillus</taxon>
    </lineage>
</organism>
<dbReference type="InterPro" id="IPR010288">
    <property type="entry name" value="EcsB_ABC"/>
</dbReference>
<reference evidence="3 4" key="1">
    <citation type="submission" date="2023-07" db="EMBL/GenBank/DDBJ databases">
        <title>Genomic Encyclopedia of Type Strains, Phase IV (KMG-IV): sequencing the most valuable type-strain genomes for metagenomic binning, comparative biology and taxonomic classification.</title>
        <authorList>
            <person name="Goeker M."/>
        </authorList>
    </citation>
    <scope>NUCLEOTIDE SEQUENCE [LARGE SCALE GENOMIC DNA]</scope>
    <source>
        <strain evidence="3 4">DSM 17740</strain>
    </source>
</reference>
<gene>
    <name evidence="3" type="ORF">J2S00_000720</name>
</gene>
<name>A0ABU0CSC9_9BACI</name>
<keyword evidence="4" id="KW-1185">Reference proteome</keyword>
<dbReference type="RefSeq" id="WP_307335481.1">
    <property type="nucleotide sequence ID" value="NZ_JAUSUQ010000002.1"/>
</dbReference>
<feature type="compositionally biased region" description="Polar residues" evidence="1">
    <location>
        <begin position="1"/>
        <end position="17"/>
    </location>
</feature>
<feature type="transmembrane region" description="Helical" evidence="2">
    <location>
        <begin position="76"/>
        <end position="95"/>
    </location>
</feature>
<feature type="region of interest" description="Disordered" evidence="1">
    <location>
        <begin position="1"/>
        <end position="23"/>
    </location>
</feature>
<keyword evidence="2" id="KW-0472">Membrane</keyword>
<feature type="transmembrane region" description="Helical" evidence="2">
    <location>
        <begin position="216"/>
        <end position="235"/>
    </location>
</feature>
<keyword evidence="2" id="KW-1133">Transmembrane helix</keyword>